<evidence type="ECO:0000256" key="2">
    <source>
        <dbReference type="ARBA" id="ARBA00022448"/>
    </source>
</evidence>
<dbReference type="GO" id="GO:0043190">
    <property type="term" value="C:ATP-binding cassette (ABC) transporter complex"/>
    <property type="evidence" value="ECO:0007669"/>
    <property type="project" value="InterPro"/>
</dbReference>
<feature type="transmembrane region" description="Helical" evidence="8">
    <location>
        <begin position="64"/>
        <end position="93"/>
    </location>
</feature>
<evidence type="ECO:0000313" key="11">
    <source>
        <dbReference type="Proteomes" id="UP001254075"/>
    </source>
</evidence>
<name>A0AAW8W157_9LACO</name>
<comment type="caution">
    <text evidence="10">The sequence shown here is derived from an EMBL/GenBank/DDBJ whole genome shotgun (WGS) entry which is preliminary data.</text>
</comment>
<gene>
    <name evidence="10" type="ORF">RI532_04775</name>
</gene>
<dbReference type="FunFam" id="1.10.3720.10:FF:000001">
    <property type="entry name" value="Glycine betaine ABC transporter, permease"/>
    <property type="match status" value="1"/>
</dbReference>
<dbReference type="InterPro" id="IPR007210">
    <property type="entry name" value="ABC_Gly_betaine_transp_sub-bd"/>
</dbReference>
<dbReference type="AlphaFoldDB" id="A0AAW8W157"/>
<dbReference type="SUPFAM" id="SSF53850">
    <property type="entry name" value="Periplasmic binding protein-like II"/>
    <property type="match status" value="1"/>
</dbReference>
<comment type="similarity">
    <text evidence="7">In the N-terminal section; belongs to the binding-protein-dependent transport system permease family.</text>
</comment>
<dbReference type="InterPro" id="IPR000515">
    <property type="entry name" value="MetI-like"/>
</dbReference>
<keyword evidence="4 8" id="KW-1133">Transmembrane helix</keyword>
<dbReference type="CDD" id="cd13610">
    <property type="entry name" value="PBP2_ChoS"/>
    <property type="match status" value="1"/>
</dbReference>
<reference evidence="10" key="1">
    <citation type="submission" date="2023-08" db="EMBL/GenBank/DDBJ databases">
        <authorList>
            <person name="Page C.A."/>
            <person name="Perez-Diaz I.M."/>
        </authorList>
    </citation>
    <scope>NUCLEOTIDE SEQUENCE</scope>
    <source>
        <strain evidence="10">3.8.38</strain>
    </source>
</reference>
<evidence type="ECO:0000313" key="10">
    <source>
        <dbReference type="EMBL" id="MDT7013741.1"/>
    </source>
</evidence>
<proteinExistence type="inferred from homology"/>
<organism evidence="10 11">
    <name type="scientific">Levilactobacillus namurensis</name>
    <dbReference type="NCBI Taxonomy" id="380393"/>
    <lineage>
        <taxon>Bacteria</taxon>
        <taxon>Bacillati</taxon>
        <taxon>Bacillota</taxon>
        <taxon>Bacilli</taxon>
        <taxon>Lactobacillales</taxon>
        <taxon>Lactobacillaceae</taxon>
        <taxon>Levilactobacillus</taxon>
    </lineage>
</organism>
<evidence type="ECO:0000256" key="3">
    <source>
        <dbReference type="ARBA" id="ARBA00022692"/>
    </source>
</evidence>
<feature type="transmembrane region" description="Helical" evidence="8">
    <location>
        <begin position="208"/>
        <end position="228"/>
    </location>
</feature>
<sequence length="508" mass="56006">MHALWQTVSDQRGAILKAFLQHIEISFIALLIAMAIALPLAIWLRNHRRWGEVGLQVAGVIQTIPSLALLGLMIPIVGIGTVPAVVALTLYAIMPLYQNTYAGLTQIDPQLEEAAVAFGLSKWKRLQRLEFPLALPMIISGIRIALVMIIGTATLAAFIGAGGLGDYIMLGIQQNNNQYLVIGGVLSALLALLFSGLLKFIGSSKRRLTVTGVVVLLGLVGWGGYAGIQALRPQPVQITIAGKLGSEPEILMNMYKDLIQADNSRAQVTLKPNFGGTAFVYKALQRQQVDIYPEFTGTVLTSLIKTKQQTPKQAGAIYQLAKRELASQAKMSFLTPMKYENGYDLAVTPEFSRKYHVTKLSDLKRVNDKVHAAFDPDFSNQPDGYLGLQKAYGLDFAKISKMEPSLRYQAIANRRVNLVDGYTTDPQVQQYHLVILKDDRHFFPPYQGAPLMNQSFARDHPDVVKSLNRLGGKITAADMRKMNYQVAVKHQQASTVAHRYLVAHGLLK</sequence>
<dbReference type="PANTHER" id="PTHR30177:SF4">
    <property type="entry name" value="OSMOPROTECTANT IMPORT PERMEASE PROTEIN OSMW"/>
    <property type="match status" value="1"/>
</dbReference>
<keyword evidence="5 8" id="KW-0472">Membrane</keyword>
<evidence type="ECO:0000256" key="7">
    <source>
        <dbReference type="ARBA" id="ARBA00035652"/>
    </source>
</evidence>
<dbReference type="EMBL" id="JAVLAM010000001">
    <property type="protein sequence ID" value="MDT7013741.1"/>
    <property type="molecule type" value="Genomic_DNA"/>
</dbReference>
<dbReference type="Gene3D" id="1.10.3720.10">
    <property type="entry name" value="MetI-like"/>
    <property type="match status" value="1"/>
</dbReference>
<dbReference type="SUPFAM" id="SSF161098">
    <property type="entry name" value="MetI-like"/>
    <property type="match status" value="1"/>
</dbReference>
<feature type="transmembrane region" description="Helical" evidence="8">
    <location>
        <begin position="133"/>
        <end position="159"/>
    </location>
</feature>
<comment type="similarity">
    <text evidence="6">In the C-terminal section; belongs to the OsmX family.</text>
</comment>
<dbReference type="PROSITE" id="PS50928">
    <property type="entry name" value="ABC_TM1"/>
    <property type="match status" value="1"/>
</dbReference>
<evidence type="ECO:0000256" key="8">
    <source>
        <dbReference type="RuleBase" id="RU363032"/>
    </source>
</evidence>
<evidence type="ECO:0000256" key="4">
    <source>
        <dbReference type="ARBA" id="ARBA00022989"/>
    </source>
</evidence>
<dbReference type="PANTHER" id="PTHR30177">
    <property type="entry name" value="GLYCINE BETAINE/L-PROLINE TRANSPORT SYSTEM PERMEASE PROTEIN PROW"/>
    <property type="match status" value="1"/>
</dbReference>
<feature type="transmembrane region" description="Helical" evidence="8">
    <location>
        <begin position="25"/>
        <end position="44"/>
    </location>
</feature>
<dbReference type="Pfam" id="PF00528">
    <property type="entry name" value="BPD_transp_1"/>
    <property type="match status" value="1"/>
</dbReference>
<dbReference type="InterPro" id="IPR058089">
    <property type="entry name" value="EgtUBC_SBD"/>
</dbReference>
<keyword evidence="3 8" id="KW-0812">Transmembrane</keyword>
<evidence type="ECO:0000256" key="6">
    <source>
        <dbReference type="ARBA" id="ARBA00035642"/>
    </source>
</evidence>
<dbReference type="Proteomes" id="UP001254075">
    <property type="component" value="Unassembled WGS sequence"/>
</dbReference>
<dbReference type="InterPro" id="IPR035906">
    <property type="entry name" value="MetI-like_sf"/>
</dbReference>
<feature type="transmembrane region" description="Helical" evidence="8">
    <location>
        <begin position="179"/>
        <end position="201"/>
    </location>
</feature>
<evidence type="ECO:0000259" key="9">
    <source>
        <dbReference type="PROSITE" id="PS50928"/>
    </source>
</evidence>
<dbReference type="Gene3D" id="3.40.190.120">
    <property type="entry name" value="Osmoprotection protein (prox), domain 2"/>
    <property type="match status" value="1"/>
</dbReference>
<accession>A0AAW8W157</accession>
<dbReference type="InterPro" id="IPR051204">
    <property type="entry name" value="ABC_transp_perm/SBD"/>
</dbReference>
<dbReference type="CDD" id="cd06261">
    <property type="entry name" value="TM_PBP2"/>
    <property type="match status" value="1"/>
</dbReference>
<dbReference type="GO" id="GO:0022857">
    <property type="term" value="F:transmembrane transporter activity"/>
    <property type="evidence" value="ECO:0007669"/>
    <property type="project" value="InterPro"/>
</dbReference>
<feature type="domain" description="ABC transmembrane type-1" evidence="9">
    <location>
        <begin position="19"/>
        <end position="198"/>
    </location>
</feature>
<dbReference type="GO" id="GO:0031460">
    <property type="term" value="P:glycine betaine transport"/>
    <property type="evidence" value="ECO:0007669"/>
    <property type="project" value="TreeGrafter"/>
</dbReference>
<evidence type="ECO:0000256" key="1">
    <source>
        <dbReference type="ARBA" id="ARBA00004141"/>
    </source>
</evidence>
<dbReference type="Gene3D" id="3.40.190.10">
    <property type="entry name" value="Periplasmic binding protein-like II"/>
    <property type="match status" value="1"/>
</dbReference>
<comment type="subcellular location">
    <subcellularLocation>
        <location evidence="8">Cell membrane</location>
        <topology evidence="8">Multi-pass membrane protein</topology>
    </subcellularLocation>
    <subcellularLocation>
        <location evidence="1">Membrane</location>
        <topology evidence="1">Multi-pass membrane protein</topology>
    </subcellularLocation>
</comment>
<dbReference type="Pfam" id="PF04069">
    <property type="entry name" value="OpuAC"/>
    <property type="match status" value="1"/>
</dbReference>
<dbReference type="RefSeq" id="WP_313844776.1">
    <property type="nucleotide sequence ID" value="NZ_JAVLAM010000001.1"/>
</dbReference>
<protein>
    <submittedName>
        <fullName evidence="10">ABC transporter permease/substrate-binding protein</fullName>
    </submittedName>
</protein>
<evidence type="ECO:0000256" key="5">
    <source>
        <dbReference type="ARBA" id="ARBA00023136"/>
    </source>
</evidence>
<keyword evidence="2 8" id="KW-0813">Transport</keyword>
<comment type="similarity">
    <text evidence="8">Belongs to the binding-protein-dependent transport system permease family.</text>
</comment>